<organism evidence="2 3">
    <name type="scientific">Pseudomonas oryzae</name>
    <dbReference type="NCBI Taxonomy" id="1392877"/>
    <lineage>
        <taxon>Bacteria</taxon>
        <taxon>Pseudomonadati</taxon>
        <taxon>Pseudomonadota</taxon>
        <taxon>Gammaproteobacteria</taxon>
        <taxon>Pseudomonadales</taxon>
        <taxon>Pseudomonadaceae</taxon>
        <taxon>Pseudomonas</taxon>
    </lineage>
</organism>
<dbReference type="Proteomes" id="UP000243359">
    <property type="component" value="Chromosome I"/>
</dbReference>
<evidence type="ECO:0008006" key="4">
    <source>
        <dbReference type="Google" id="ProtNLM"/>
    </source>
</evidence>
<name>A0A1H1RK22_9PSED</name>
<dbReference type="EMBL" id="LT629751">
    <property type="protein sequence ID" value="SDS36137.1"/>
    <property type="molecule type" value="Genomic_DNA"/>
</dbReference>
<protein>
    <recommendedName>
        <fullName evidence="4">DUF2271 domain-containing protein</fullName>
    </recommendedName>
</protein>
<reference evidence="3" key="1">
    <citation type="submission" date="2016-10" db="EMBL/GenBank/DDBJ databases">
        <authorList>
            <person name="Varghese N."/>
            <person name="Submissions S."/>
        </authorList>
    </citation>
    <scope>NUCLEOTIDE SEQUENCE [LARGE SCALE GENOMIC DNA]</scope>
    <source>
        <strain evidence="3">KCTC 32247</strain>
    </source>
</reference>
<feature type="signal peptide" evidence="1">
    <location>
        <begin position="1"/>
        <end position="22"/>
    </location>
</feature>
<gene>
    <name evidence="2" type="ORF">SAMN05216221_1652</name>
</gene>
<dbReference type="AlphaFoldDB" id="A0A1H1RK22"/>
<sequence>MHKKLVTLALAGATAAPLLAHAQPQPLTLDVSLKEYRGKGAYLAIYLTDADGQYQKTLWVAGKKAKYYRHLRDWTRGGGAQRTEFDGLTGASVGSGDNLTVEVELEQALLDAGYQIRIDSAVEDKRDNSAEVRLPLTREPGAASGSGYVDRVSYRF</sequence>
<keyword evidence="3" id="KW-1185">Reference proteome</keyword>
<dbReference type="Pfam" id="PF10029">
    <property type="entry name" value="DUF2271"/>
    <property type="match status" value="1"/>
</dbReference>
<dbReference type="InterPro" id="IPR014469">
    <property type="entry name" value="DUF2271"/>
</dbReference>
<evidence type="ECO:0000313" key="3">
    <source>
        <dbReference type="Proteomes" id="UP000243359"/>
    </source>
</evidence>
<accession>A0A1H1RK22</accession>
<dbReference type="RefSeq" id="WP_090348484.1">
    <property type="nucleotide sequence ID" value="NZ_LT629751.1"/>
</dbReference>
<evidence type="ECO:0000313" key="2">
    <source>
        <dbReference type="EMBL" id="SDS36137.1"/>
    </source>
</evidence>
<evidence type="ECO:0000256" key="1">
    <source>
        <dbReference type="SAM" id="SignalP"/>
    </source>
</evidence>
<dbReference type="OrthoDB" id="6057843at2"/>
<feature type="chain" id="PRO_5009258952" description="DUF2271 domain-containing protein" evidence="1">
    <location>
        <begin position="23"/>
        <end position="156"/>
    </location>
</feature>
<keyword evidence="1" id="KW-0732">Signal</keyword>
<proteinExistence type="predicted"/>
<dbReference type="STRING" id="1392877.SAMN05216221_1652"/>